<protein>
    <submittedName>
        <fullName evidence="7">SulP family sulfate permease</fullName>
    </submittedName>
</protein>
<organism evidence="7 8">
    <name type="scientific">Hathewaya limosa</name>
    <name type="common">Clostridium limosum</name>
    <dbReference type="NCBI Taxonomy" id="1536"/>
    <lineage>
        <taxon>Bacteria</taxon>
        <taxon>Bacillati</taxon>
        <taxon>Bacillota</taxon>
        <taxon>Clostridia</taxon>
        <taxon>Eubacteriales</taxon>
        <taxon>Clostridiaceae</taxon>
        <taxon>Hathewaya</taxon>
    </lineage>
</organism>
<dbReference type="Pfam" id="PF01740">
    <property type="entry name" value="STAS"/>
    <property type="match status" value="1"/>
</dbReference>
<accession>A0ABU0JX87</accession>
<dbReference type="InterPro" id="IPR011547">
    <property type="entry name" value="SLC26A/SulP_dom"/>
</dbReference>
<dbReference type="InterPro" id="IPR002645">
    <property type="entry name" value="STAS_dom"/>
</dbReference>
<feature type="domain" description="STAS" evidence="6">
    <location>
        <begin position="435"/>
        <end position="546"/>
    </location>
</feature>
<feature type="transmembrane region" description="Helical" evidence="5">
    <location>
        <begin position="286"/>
        <end position="309"/>
    </location>
</feature>
<evidence type="ECO:0000256" key="3">
    <source>
        <dbReference type="ARBA" id="ARBA00022989"/>
    </source>
</evidence>
<keyword evidence="3 5" id="KW-1133">Transmembrane helix</keyword>
<evidence type="ECO:0000256" key="4">
    <source>
        <dbReference type="ARBA" id="ARBA00023136"/>
    </source>
</evidence>
<dbReference type="InterPro" id="IPR001902">
    <property type="entry name" value="SLC26A/SulP_fam"/>
</dbReference>
<comment type="caution">
    <text evidence="7">The sequence shown here is derived from an EMBL/GenBank/DDBJ whole genome shotgun (WGS) entry which is preliminary data.</text>
</comment>
<dbReference type="EMBL" id="JAUSWN010000031">
    <property type="protein sequence ID" value="MDQ0480866.1"/>
    <property type="molecule type" value="Genomic_DNA"/>
</dbReference>
<feature type="transmembrane region" description="Helical" evidence="5">
    <location>
        <begin position="81"/>
        <end position="111"/>
    </location>
</feature>
<evidence type="ECO:0000256" key="1">
    <source>
        <dbReference type="ARBA" id="ARBA00004141"/>
    </source>
</evidence>
<dbReference type="RefSeq" id="WP_307357109.1">
    <property type="nucleotide sequence ID" value="NZ_BAAACJ010000016.1"/>
</dbReference>
<evidence type="ECO:0000259" key="6">
    <source>
        <dbReference type="PROSITE" id="PS50801"/>
    </source>
</evidence>
<sequence length="557" mass="60572">MSMPKLLDILKNKRSEFSKEQIMQDIIAGIIVAIIALPLSVALGISSGVSPDKGLITAIIAGVIISLLGGSRVQIGGPTGAFVVIIFGIIQNYGIEGLIIATIMAGIILVIFGLCKFGSLIKYISYPITVGFTSGIAVTLFSTQVKDFLGLTINKVPSEFIPKWSSYISNINTINFATLALGILSLGIIIIWPKINKKIPGSLVALIITTLIAYFFKLPVATIGSQFGEISSNISMPKIPIINIKTITMLIKPAFTIAILAGIESLLSAVVSDGMISDKHDSNMELIAQGVANIFSGLFGGIPATGAIARTAANVKNGGKTPLAGIVHAITLLLIMKLFMPFAKYIPLTTLASILIVVSYNMSGWRTFKEMLKAPKSDIITLIVTFTLTVVFDLVVAIEIGMIISMFLFMRKMAISLQINELNGESCNNEHSINNIETKEVEDKILVYEIKGALFFGVAEKLMDSIRKMEKTTEVVILRMSHIPVMDITAYSTINKIESLCKKQNIALILSEVQEQPMKVMNKMEYKKNIGHKKLVEGFKDAIKIAKQELKKQENII</sequence>
<gene>
    <name evidence="7" type="ORF">QOZ93_002616</name>
</gene>
<dbReference type="PANTHER" id="PTHR11814">
    <property type="entry name" value="SULFATE TRANSPORTER"/>
    <property type="match status" value="1"/>
</dbReference>
<reference evidence="7 8" key="1">
    <citation type="submission" date="2023-07" db="EMBL/GenBank/DDBJ databases">
        <title>Genomic Encyclopedia of Type Strains, Phase IV (KMG-IV): sequencing the most valuable type-strain genomes for metagenomic binning, comparative biology and taxonomic classification.</title>
        <authorList>
            <person name="Goeker M."/>
        </authorList>
    </citation>
    <scope>NUCLEOTIDE SEQUENCE [LARGE SCALE GENOMIC DNA]</scope>
    <source>
        <strain evidence="7 8">DSM 1400</strain>
    </source>
</reference>
<evidence type="ECO:0000256" key="2">
    <source>
        <dbReference type="ARBA" id="ARBA00022692"/>
    </source>
</evidence>
<name>A0ABU0JX87_HATLI</name>
<evidence type="ECO:0000313" key="7">
    <source>
        <dbReference type="EMBL" id="MDQ0480866.1"/>
    </source>
</evidence>
<feature type="transmembrane region" description="Helical" evidence="5">
    <location>
        <begin position="254"/>
        <end position="274"/>
    </location>
</feature>
<comment type="subcellular location">
    <subcellularLocation>
        <location evidence="1">Membrane</location>
        <topology evidence="1">Multi-pass membrane protein</topology>
    </subcellularLocation>
</comment>
<proteinExistence type="predicted"/>
<dbReference type="Proteomes" id="UP001224418">
    <property type="component" value="Unassembled WGS sequence"/>
</dbReference>
<dbReference type="InterPro" id="IPR036513">
    <property type="entry name" value="STAS_dom_sf"/>
</dbReference>
<dbReference type="PROSITE" id="PS50801">
    <property type="entry name" value="STAS"/>
    <property type="match status" value="1"/>
</dbReference>
<evidence type="ECO:0000313" key="8">
    <source>
        <dbReference type="Proteomes" id="UP001224418"/>
    </source>
</evidence>
<feature type="transmembrane region" description="Helical" evidence="5">
    <location>
        <begin position="174"/>
        <end position="192"/>
    </location>
</feature>
<feature type="transmembrane region" description="Helical" evidence="5">
    <location>
        <begin position="321"/>
        <end position="340"/>
    </location>
</feature>
<feature type="transmembrane region" description="Helical" evidence="5">
    <location>
        <begin position="55"/>
        <end position="75"/>
    </location>
</feature>
<feature type="transmembrane region" description="Helical" evidence="5">
    <location>
        <begin position="382"/>
        <end position="409"/>
    </location>
</feature>
<dbReference type="SUPFAM" id="SSF52091">
    <property type="entry name" value="SpoIIaa-like"/>
    <property type="match status" value="1"/>
</dbReference>
<evidence type="ECO:0000256" key="5">
    <source>
        <dbReference type="SAM" id="Phobius"/>
    </source>
</evidence>
<dbReference type="Pfam" id="PF00916">
    <property type="entry name" value="Sulfate_transp"/>
    <property type="match status" value="1"/>
</dbReference>
<dbReference type="Gene3D" id="3.30.750.24">
    <property type="entry name" value="STAS domain"/>
    <property type="match status" value="1"/>
</dbReference>
<dbReference type="CDD" id="cd07042">
    <property type="entry name" value="STAS_SulP_like_sulfate_transporter"/>
    <property type="match status" value="1"/>
</dbReference>
<feature type="transmembrane region" description="Helical" evidence="5">
    <location>
        <begin position="22"/>
        <end position="43"/>
    </location>
</feature>
<keyword evidence="8" id="KW-1185">Reference proteome</keyword>
<keyword evidence="4 5" id="KW-0472">Membrane</keyword>
<keyword evidence="2 5" id="KW-0812">Transmembrane</keyword>
<feature type="transmembrane region" description="Helical" evidence="5">
    <location>
        <begin position="345"/>
        <end position="362"/>
    </location>
</feature>